<evidence type="ECO:0000256" key="7">
    <source>
        <dbReference type="ARBA" id="ARBA00023002"/>
    </source>
</evidence>
<keyword evidence="6" id="KW-1133">Transmembrane helix</keyword>
<keyword evidence="8 11" id="KW-0408">Iron</keyword>
<evidence type="ECO:0000256" key="10">
    <source>
        <dbReference type="ARBA" id="ARBA00023136"/>
    </source>
</evidence>
<keyword evidence="4" id="KW-0812">Transmembrane</keyword>
<dbReference type="PROSITE" id="PS00086">
    <property type="entry name" value="CYTOCHROME_P450"/>
    <property type="match status" value="1"/>
</dbReference>
<keyword evidence="5 11" id="KW-0479">Metal-binding</keyword>
<dbReference type="InterPro" id="IPR001128">
    <property type="entry name" value="Cyt_P450"/>
</dbReference>
<dbReference type="GO" id="GO:0016705">
    <property type="term" value="F:oxidoreductase activity, acting on paired donors, with incorporation or reduction of molecular oxygen"/>
    <property type="evidence" value="ECO:0007669"/>
    <property type="project" value="InterPro"/>
</dbReference>
<dbReference type="EMBL" id="GL698478">
    <property type="protein sequence ID" value="EFY92064.1"/>
    <property type="molecule type" value="Genomic_DNA"/>
</dbReference>
<dbReference type="SUPFAM" id="SSF48264">
    <property type="entry name" value="Cytochrome P450"/>
    <property type="match status" value="2"/>
</dbReference>
<evidence type="ECO:0000313" key="12">
    <source>
        <dbReference type="EMBL" id="EFY92064.1"/>
    </source>
</evidence>
<organism evidence="13">
    <name type="scientific">Metarhizium acridum (strain CQMa 102)</name>
    <dbReference type="NCBI Taxonomy" id="655827"/>
    <lineage>
        <taxon>Eukaryota</taxon>
        <taxon>Fungi</taxon>
        <taxon>Dikarya</taxon>
        <taxon>Ascomycota</taxon>
        <taxon>Pezizomycotina</taxon>
        <taxon>Sordariomycetes</taxon>
        <taxon>Hypocreomycetidae</taxon>
        <taxon>Hypocreales</taxon>
        <taxon>Clavicipitaceae</taxon>
        <taxon>Metarhizium</taxon>
    </lineage>
</organism>
<dbReference type="GO" id="GO:0005506">
    <property type="term" value="F:iron ion binding"/>
    <property type="evidence" value="ECO:0007669"/>
    <property type="project" value="InterPro"/>
</dbReference>
<dbReference type="InterPro" id="IPR017972">
    <property type="entry name" value="Cyt_P450_CS"/>
</dbReference>
<evidence type="ECO:0000256" key="1">
    <source>
        <dbReference type="ARBA" id="ARBA00001971"/>
    </source>
</evidence>
<keyword evidence="9 11" id="KW-0503">Monooxygenase</keyword>
<proteinExistence type="inferred from homology"/>
<keyword evidence="11" id="KW-0349">Heme</keyword>
<dbReference type="GO" id="GO:0020037">
    <property type="term" value="F:heme binding"/>
    <property type="evidence" value="ECO:0007669"/>
    <property type="project" value="InterPro"/>
</dbReference>
<evidence type="ECO:0000256" key="6">
    <source>
        <dbReference type="ARBA" id="ARBA00022989"/>
    </source>
</evidence>
<dbReference type="PANTHER" id="PTHR24287:SF18">
    <property type="entry name" value="CYTOCHROME P450 MONOOXYGENASE APDE-RELATED"/>
    <property type="match status" value="1"/>
</dbReference>
<comment type="cofactor">
    <cofactor evidence="1">
        <name>heme</name>
        <dbReference type="ChEBI" id="CHEBI:30413"/>
    </cofactor>
</comment>
<evidence type="ECO:0000256" key="2">
    <source>
        <dbReference type="ARBA" id="ARBA00004167"/>
    </source>
</evidence>
<keyword evidence="10" id="KW-0472">Membrane</keyword>
<dbReference type="InterPro" id="IPR036396">
    <property type="entry name" value="Cyt_P450_sf"/>
</dbReference>
<dbReference type="InParanoid" id="E9DWL4"/>
<dbReference type="PANTHER" id="PTHR24287">
    <property type="entry name" value="P450, PUTATIVE (EUROFUNG)-RELATED"/>
    <property type="match status" value="1"/>
</dbReference>
<comment type="similarity">
    <text evidence="3 11">Belongs to the cytochrome P450 family.</text>
</comment>
<dbReference type="HOGENOM" id="CLU_557863_0_0_1"/>
<comment type="subcellular location">
    <subcellularLocation>
        <location evidence="2">Membrane</location>
        <topology evidence="2">Single-pass membrane protein</topology>
    </subcellularLocation>
</comment>
<dbReference type="Pfam" id="PF00067">
    <property type="entry name" value="p450"/>
    <property type="match status" value="2"/>
</dbReference>
<dbReference type="AlphaFoldDB" id="E9DWL4"/>
<sequence>MFGDGIFTQEGEAWKHSRDLIRPQLVHRQYGDLAVFVEPMDDLLSELPPIGGVVDLQPLFFRLTLDITTAFFFGESIHSLRATDNSQEQTFAAAFDLAQKYVIKRYRLLDLYWLIGGSEFGDACRKVHEFADQVIDQKLSESTSSDDPTDKRYVFLKSVAQACPDRTALRGQIINILAAGRDATACLLSWTFQASASLVSFGAGEHQDGGGEYYSPNLYGMNAECFRPERWDENLPLFADKTTHNYGYLPFSGGARMCLGTFFYKFLYYDATAASGATIPEAVVSLVEHAGSAVWEDGFSASWVRLRALQHALVAHDGVDDVDNWVLQVASHMLVSILQNAAAAFPFRIAACQMLDIIGHRWPAAGTWCPSVGGGEQLVADDTAVSSRLVAKLFLGVDCPDLGFEHMVSASTTDGHSVMVISADAQGPAFAYADASDRSIRWVDYRQVRLLPGAMRLANPWTQGGSSGVDILTLPLLTRWMIYNRLPRF</sequence>
<dbReference type="OrthoDB" id="1470350at2759"/>
<evidence type="ECO:0000256" key="4">
    <source>
        <dbReference type="ARBA" id="ARBA00022692"/>
    </source>
</evidence>
<gene>
    <name evidence="12" type="ORF">MAC_02012</name>
</gene>
<dbReference type="Proteomes" id="UP000002499">
    <property type="component" value="Unassembled WGS sequence"/>
</dbReference>
<evidence type="ECO:0000256" key="9">
    <source>
        <dbReference type="ARBA" id="ARBA00023033"/>
    </source>
</evidence>
<dbReference type="eggNOG" id="KOG0157">
    <property type="taxonomic scope" value="Eukaryota"/>
</dbReference>
<dbReference type="GO" id="GO:0016020">
    <property type="term" value="C:membrane"/>
    <property type="evidence" value="ECO:0007669"/>
    <property type="project" value="UniProtKB-SubCell"/>
</dbReference>
<name>E9DWL4_METAQ</name>
<reference evidence="12 13" key="1">
    <citation type="journal article" date="2011" name="PLoS Genet.">
        <title>Genome sequencing and comparative transcriptomics of the model entomopathogenic fungi Metarhizium anisopliae and M. acridum.</title>
        <authorList>
            <person name="Gao Q."/>
            <person name="Jin K."/>
            <person name="Ying S.H."/>
            <person name="Zhang Y."/>
            <person name="Xiao G."/>
            <person name="Shang Y."/>
            <person name="Duan Z."/>
            <person name="Hu X."/>
            <person name="Xie X.Q."/>
            <person name="Zhou G."/>
            <person name="Peng G."/>
            <person name="Luo Z."/>
            <person name="Huang W."/>
            <person name="Wang B."/>
            <person name="Fang W."/>
            <person name="Wang S."/>
            <person name="Zhong Y."/>
            <person name="Ma L.J."/>
            <person name="St Leger R.J."/>
            <person name="Zhao G.P."/>
            <person name="Pei Y."/>
            <person name="Feng M.G."/>
            <person name="Xia Y."/>
            <person name="Wang C."/>
        </authorList>
    </citation>
    <scope>NUCLEOTIDE SEQUENCE [LARGE SCALE GENOMIC DNA]</scope>
    <source>
        <strain evidence="12 13">CQMa 102</strain>
    </source>
</reference>
<dbReference type="GO" id="GO:0004497">
    <property type="term" value="F:monooxygenase activity"/>
    <property type="evidence" value="ECO:0007669"/>
    <property type="project" value="UniProtKB-KW"/>
</dbReference>
<evidence type="ECO:0000256" key="5">
    <source>
        <dbReference type="ARBA" id="ARBA00022723"/>
    </source>
</evidence>
<evidence type="ECO:0000256" key="8">
    <source>
        <dbReference type="ARBA" id="ARBA00023004"/>
    </source>
</evidence>
<accession>E9DWL4</accession>
<evidence type="ECO:0000256" key="3">
    <source>
        <dbReference type="ARBA" id="ARBA00010617"/>
    </source>
</evidence>
<dbReference type="Gene3D" id="1.10.630.10">
    <property type="entry name" value="Cytochrome P450"/>
    <property type="match status" value="2"/>
</dbReference>
<dbReference type="InterPro" id="IPR047146">
    <property type="entry name" value="Cyt_P450_E_CYP52_fungi"/>
</dbReference>
<protein>
    <submittedName>
        <fullName evidence="12">Cytochrome P450, putative</fullName>
    </submittedName>
</protein>
<evidence type="ECO:0000313" key="13">
    <source>
        <dbReference type="Proteomes" id="UP000002499"/>
    </source>
</evidence>
<evidence type="ECO:0000256" key="11">
    <source>
        <dbReference type="RuleBase" id="RU000461"/>
    </source>
</evidence>
<keyword evidence="7 11" id="KW-0560">Oxidoreductase</keyword>
<keyword evidence="13" id="KW-1185">Reference proteome</keyword>